<keyword evidence="1" id="KW-0812">Transmembrane</keyword>
<reference evidence="2" key="2">
    <citation type="journal article" date="2020" name="Nat. Commun.">
        <title>Large-scale genome sequencing of mycorrhizal fungi provides insights into the early evolution of symbiotic traits.</title>
        <authorList>
            <person name="Miyauchi S."/>
            <person name="Kiss E."/>
            <person name="Kuo A."/>
            <person name="Drula E."/>
            <person name="Kohler A."/>
            <person name="Sanchez-Garcia M."/>
            <person name="Morin E."/>
            <person name="Andreopoulos B."/>
            <person name="Barry K.W."/>
            <person name="Bonito G."/>
            <person name="Buee M."/>
            <person name="Carver A."/>
            <person name="Chen C."/>
            <person name="Cichocki N."/>
            <person name="Clum A."/>
            <person name="Culley D."/>
            <person name="Crous P.W."/>
            <person name="Fauchery L."/>
            <person name="Girlanda M."/>
            <person name="Hayes R.D."/>
            <person name="Keri Z."/>
            <person name="LaButti K."/>
            <person name="Lipzen A."/>
            <person name="Lombard V."/>
            <person name="Magnuson J."/>
            <person name="Maillard F."/>
            <person name="Murat C."/>
            <person name="Nolan M."/>
            <person name="Ohm R.A."/>
            <person name="Pangilinan J."/>
            <person name="Pereira M.F."/>
            <person name="Perotto S."/>
            <person name="Peter M."/>
            <person name="Pfister S."/>
            <person name="Riley R."/>
            <person name="Sitrit Y."/>
            <person name="Stielow J.B."/>
            <person name="Szollosi G."/>
            <person name="Zifcakova L."/>
            <person name="Stursova M."/>
            <person name="Spatafora J.W."/>
            <person name="Tedersoo L."/>
            <person name="Vaario L.M."/>
            <person name="Yamada A."/>
            <person name="Yan M."/>
            <person name="Wang P."/>
            <person name="Xu J."/>
            <person name="Bruns T."/>
            <person name="Baldrian P."/>
            <person name="Vilgalys R."/>
            <person name="Dunand C."/>
            <person name="Henrissat B."/>
            <person name="Grigoriev I.V."/>
            <person name="Hibbett D."/>
            <person name="Nagy L.G."/>
            <person name="Martin F.M."/>
        </authorList>
    </citation>
    <scope>NUCLEOTIDE SEQUENCE</scope>
    <source>
        <strain evidence="2">BED1</strain>
    </source>
</reference>
<gene>
    <name evidence="2" type="ORF">L210DRAFT_3540669</name>
</gene>
<feature type="transmembrane region" description="Helical" evidence="1">
    <location>
        <begin position="52"/>
        <end position="71"/>
    </location>
</feature>
<feature type="transmembrane region" description="Helical" evidence="1">
    <location>
        <begin position="190"/>
        <end position="210"/>
    </location>
</feature>
<comment type="caution">
    <text evidence="2">The sequence shown here is derived from an EMBL/GenBank/DDBJ whole genome shotgun (WGS) entry which is preliminary data.</text>
</comment>
<protein>
    <submittedName>
        <fullName evidence="2">Uncharacterized protein</fullName>
    </submittedName>
</protein>
<feature type="transmembrane region" description="Helical" evidence="1">
    <location>
        <begin position="13"/>
        <end position="32"/>
    </location>
</feature>
<keyword evidence="1" id="KW-0472">Membrane</keyword>
<reference evidence="2" key="1">
    <citation type="submission" date="2019-10" db="EMBL/GenBank/DDBJ databases">
        <authorList>
            <consortium name="DOE Joint Genome Institute"/>
            <person name="Kuo A."/>
            <person name="Miyauchi S."/>
            <person name="Kiss E."/>
            <person name="Drula E."/>
            <person name="Kohler A."/>
            <person name="Sanchez-Garcia M."/>
            <person name="Andreopoulos B."/>
            <person name="Barry K.W."/>
            <person name="Bonito G."/>
            <person name="Buee M."/>
            <person name="Carver A."/>
            <person name="Chen C."/>
            <person name="Cichocki N."/>
            <person name="Clum A."/>
            <person name="Culley D."/>
            <person name="Crous P.W."/>
            <person name="Fauchery L."/>
            <person name="Girlanda M."/>
            <person name="Hayes R."/>
            <person name="Keri Z."/>
            <person name="LaButti K."/>
            <person name="Lipzen A."/>
            <person name="Lombard V."/>
            <person name="Magnuson J."/>
            <person name="Maillard F."/>
            <person name="Morin E."/>
            <person name="Murat C."/>
            <person name="Nolan M."/>
            <person name="Ohm R."/>
            <person name="Pangilinan J."/>
            <person name="Pereira M."/>
            <person name="Perotto S."/>
            <person name="Peter M."/>
            <person name="Riley R."/>
            <person name="Sitrit Y."/>
            <person name="Stielow B."/>
            <person name="Szollosi G."/>
            <person name="Zifcakova L."/>
            <person name="Stursova M."/>
            <person name="Spatafora J.W."/>
            <person name="Tedersoo L."/>
            <person name="Vaario L.-M."/>
            <person name="Yamada A."/>
            <person name="Yan M."/>
            <person name="Wang P."/>
            <person name="Xu J."/>
            <person name="Bruns T."/>
            <person name="Baldrian P."/>
            <person name="Vilgalys R."/>
            <person name="Henrissat B."/>
            <person name="Grigoriev I.V."/>
            <person name="Hibbett D."/>
            <person name="Nagy L.G."/>
            <person name="Martin F.M."/>
        </authorList>
    </citation>
    <scope>NUCLEOTIDE SEQUENCE</scope>
    <source>
        <strain evidence="2">BED1</strain>
    </source>
</reference>
<sequence length="279" mass="31174">MCQLEQFVQPERATLTVNVIYLLLGIYGWEYFQSFHVEWSLINGRSTFRLSLIPYVLGRVCTIIFFILLAVGTSPYSTSFSCIPSALAIASSGNISLGCSSTNFIIRTWVIWKDSRLTQALILVLALAQWTLLVINVVNIRSNSANCHCAVYETSPQINAATLIYTTFLDLLMFVFRYESPLKKRLRAQGILYCALAGISNIPPAVFALLNNAFVFSLVSDIVASSRAVRSLHSFNAYDPEKTLESNIALTTQIAVQRTEIHEDILNGRHCIDEAVDQF</sequence>
<organism evidence="2 3">
    <name type="scientific">Boletus edulis BED1</name>
    <dbReference type="NCBI Taxonomy" id="1328754"/>
    <lineage>
        <taxon>Eukaryota</taxon>
        <taxon>Fungi</taxon>
        <taxon>Dikarya</taxon>
        <taxon>Basidiomycota</taxon>
        <taxon>Agaricomycotina</taxon>
        <taxon>Agaricomycetes</taxon>
        <taxon>Agaricomycetidae</taxon>
        <taxon>Boletales</taxon>
        <taxon>Boletineae</taxon>
        <taxon>Boletaceae</taxon>
        <taxon>Boletoideae</taxon>
        <taxon>Boletus</taxon>
    </lineage>
</organism>
<feature type="transmembrane region" description="Helical" evidence="1">
    <location>
        <begin position="118"/>
        <end position="138"/>
    </location>
</feature>
<dbReference type="EMBL" id="WHUW01000013">
    <property type="protein sequence ID" value="KAF8439869.1"/>
    <property type="molecule type" value="Genomic_DNA"/>
</dbReference>
<feature type="transmembrane region" description="Helical" evidence="1">
    <location>
        <begin position="158"/>
        <end position="178"/>
    </location>
</feature>
<dbReference type="Proteomes" id="UP001194468">
    <property type="component" value="Unassembled WGS sequence"/>
</dbReference>
<dbReference type="AlphaFoldDB" id="A0AAD4GE56"/>
<keyword evidence="1" id="KW-1133">Transmembrane helix</keyword>
<accession>A0AAD4GE56</accession>
<proteinExistence type="predicted"/>
<evidence type="ECO:0000256" key="1">
    <source>
        <dbReference type="SAM" id="Phobius"/>
    </source>
</evidence>
<evidence type="ECO:0000313" key="2">
    <source>
        <dbReference type="EMBL" id="KAF8439869.1"/>
    </source>
</evidence>
<name>A0AAD4GE56_BOLED</name>
<evidence type="ECO:0000313" key="3">
    <source>
        <dbReference type="Proteomes" id="UP001194468"/>
    </source>
</evidence>
<keyword evidence="3" id="KW-1185">Reference proteome</keyword>